<evidence type="ECO:0008006" key="6">
    <source>
        <dbReference type="Google" id="ProtNLM"/>
    </source>
</evidence>
<sequence>MADGTLLNSFEGLGSSHSCLDGVPFKLGPKFRPPEKIKIAPELLLPSTCQLLNEEYSFETEEGVLAWIRAKEETRRRQKIEAEARRAKEIEEFSQATKADSSDESESDQEFSVQSQMVVNPLPRPNFDSILTPTPIYSNSMSQSAADSATNKTSSIDLTWFEKETDAFENLDLQALNEMEELKNLFQDTEAFNIKASDNTNTSNNSVEKNEEITSSDVKLKTPIAKPRTSCNGKVPNVTPHVDEGDYVSLKVDMSQSCVMFSNIKCDTSQNKPTPDAANLGGNLPSHMVNSGLYKPVLPSLSQSGLKPTLNGLNGVNQQITTLNSQTDVIYSNSPPNHTDMLSDQPLYENVRLRSAKSNPDLSESPEHVMSPRFSLSHTPPPIPQRSVHQTPIYENINIRKPLPPIPSSKPNPVSSPVPDSIFSTRPIPSPKQATSVTDDICPPKSPPETDPYSALSLPDQQFVRKFGLMGFPRARVSRAVAKLGQDEKEVIDHLCHVDSLVGKGYHPIKSESALFLFENNIDKARNYIDCYSQFQELGFHADKIREALIKHNADRDKALDELMAT</sequence>
<dbReference type="Proteomes" id="UP001347796">
    <property type="component" value="Unassembled WGS sequence"/>
</dbReference>
<dbReference type="GO" id="GO:0000813">
    <property type="term" value="C:ESCRT I complex"/>
    <property type="evidence" value="ECO:0007669"/>
    <property type="project" value="InterPro"/>
</dbReference>
<proteinExistence type="predicted"/>
<evidence type="ECO:0000259" key="2">
    <source>
        <dbReference type="PROSITE" id="PS50030"/>
    </source>
</evidence>
<keyword evidence="5" id="KW-1185">Reference proteome</keyword>
<dbReference type="Pfam" id="PF21267">
    <property type="entry name" value="UBAP-1_UBA2"/>
    <property type="match status" value="1"/>
</dbReference>
<dbReference type="InterPro" id="IPR023340">
    <property type="entry name" value="UMA"/>
</dbReference>
<feature type="region of interest" description="Disordered" evidence="1">
    <location>
        <begin position="196"/>
        <end position="215"/>
    </location>
</feature>
<accession>A0AAN8K2U1</accession>
<dbReference type="Gene3D" id="1.20.120.1920">
    <property type="entry name" value="UBAP1 SOUBA domain"/>
    <property type="match status" value="1"/>
</dbReference>
<evidence type="ECO:0000313" key="4">
    <source>
        <dbReference type="EMBL" id="KAK6188077.1"/>
    </source>
</evidence>
<reference evidence="4 5" key="1">
    <citation type="submission" date="2024-01" db="EMBL/GenBank/DDBJ databases">
        <title>The genome of the rayed Mediterranean limpet Patella caerulea (Linnaeus, 1758).</title>
        <authorList>
            <person name="Anh-Thu Weber A."/>
            <person name="Halstead-Nussloch G."/>
        </authorList>
    </citation>
    <scope>NUCLEOTIDE SEQUENCE [LARGE SCALE GENOMIC DNA]</scope>
    <source>
        <strain evidence="4">AATW-2023a</strain>
        <tissue evidence="4">Whole specimen</tissue>
    </source>
</reference>
<evidence type="ECO:0000259" key="3">
    <source>
        <dbReference type="PROSITE" id="PS51497"/>
    </source>
</evidence>
<evidence type="ECO:0000313" key="5">
    <source>
        <dbReference type="Proteomes" id="UP001347796"/>
    </source>
</evidence>
<feature type="region of interest" description="Disordered" evidence="1">
    <location>
        <begin position="89"/>
        <end position="111"/>
    </location>
</feature>
<dbReference type="EMBL" id="JAZGQO010000003">
    <property type="protein sequence ID" value="KAK6188077.1"/>
    <property type="molecule type" value="Genomic_DNA"/>
</dbReference>
<dbReference type="PANTHER" id="PTHR15960:SF5">
    <property type="entry name" value="LD44032P"/>
    <property type="match status" value="1"/>
</dbReference>
<gene>
    <name evidence="4" type="ORF">SNE40_004339</name>
</gene>
<feature type="region of interest" description="Disordered" evidence="1">
    <location>
        <begin position="401"/>
        <end position="454"/>
    </location>
</feature>
<dbReference type="InterPro" id="IPR015940">
    <property type="entry name" value="UBA"/>
</dbReference>
<feature type="domain" description="UMA" evidence="3">
    <location>
        <begin position="20"/>
        <end position="65"/>
    </location>
</feature>
<feature type="compositionally biased region" description="Pro residues" evidence="1">
    <location>
        <begin position="402"/>
        <end position="416"/>
    </location>
</feature>
<dbReference type="GO" id="GO:0043130">
    <property type="term" value="F:ubiquitin binding"/>
    <property type="evidence" value="ECO:0007669"/>
    <property type="project" value="InterPro"/>
</dbReference>
<dbReference type="AlphaFoldDB" id="A0AAN8K2U1"/>
<dbReference type="PROSITE" id="PS51497">
    <property type="entry name" value="UMA"/>
    <property type="match status" value="1"/>
</dbReference>
<dbReference type="GO" id="GO:0043162">
    <property type="term" value="P:ubiquitin-dependent protein catabolic process via the multivesicular body sorting pathway"/>
    <property type="evidence" value="ECO:0007669"/>
    <property type="project" value="InterPro"/>
</dbReference>
<dbReference type="InterPro" id="IPR042575">
    <property type="entry name" value="UBAP1_C"/>
</dbReference>
<dbReference type="InterPro" id="IPR038870">
    <property type="entry name" value="UBAP1"/>
</dbReference>
<name>A0AAN8K2U1_PATCE</name>
<feature type="region of interest" description="Disordered" evidence="1">
    <location>
        <begin position="357"/>
        <end position="383"/>
    </location>
</feature>
<comment type="caution">
    <text evidence="4">The sequence shown here is derived from an EMBL/GenBank/DDBJ whole genome shotgun (WGS) entry which is preliminary data.</text>
</comment>
<protein>
    <recommendedName>
        <fullName evidence="6">Ubiquitin-associated protein 1</fullName>
    </recommendedName>
</protein>
<dbReference type="InterPro" id="IPR049467">
    <property type="entry name" value="UBAP-1-like_UBA2"/>
</dbReference>
<dbReference type="CDD" id="cd14316">
    <property type="entry name" value="UBA2_UBAP1_like"/>
    <property type="match status" value="1"/>
</dbReference>
<dbReference type="PANTHER" id="PTHR15960">
    <property type="entry name" value="LD44032P"/>
    <property type="match status" value="1"/>
</dbReference>
<feature type="domain" description="UBA" evidence="2">
    <location>
        <begin position="521"/>
        <end position="566"/>
    </location>
</feature>
<organism evidence="4 5">
    <name type="scientific">Patella caerulea</name>
    <name type="common">Rayed Mediterranean limpet</name>
    <dbReference type="NCBI Taxonomy" id="87958"/>
    <lineage>
        <taxon>Eukaryota</taxon>
        <taxon>Metazoa</taxon>
        <taxon>Spiralia</taxon>
        <taxon>Lophotrochozoa</taxon>
        <taxon>Mollusca</taxon>
        <taxon>Gastropoda</taxon>
        <taxon>Patellogastropoda</taxon>
        <taxon>Patelloidea</taxon>
        <taxon>Patellidae</taxon>
        <taxon>Patella</taxon>
    </lineage>
</organism>
<dbReference type="PROSITE" id="PS50030">
    <property type="entry name" value="UBA"/>
    <property type="match status" value="1"/>
</dbReference>
<evidence type="ECO:0000256" key="1">
    <source>
        <dbReference type="SAM" id="MobiDB-lite"/>
    </source>
</evidence>